<comment type="caution">
    <text evidence="1">The sequence shown here is derived from an EMBL/GenBank/DDBJ whole genome shotgun (WGS) entry which is preliminary data.</text>
</comment>
<reference evidence="1 2" key="1">
    <citation type="journal article" date="2015" name="Genome Biol. Evol.">
        <title>Comparative Genomics of a Bacterivorous Green Alga Reveals Evolutionary Causalities and Consequences of Phago-Mixotrophic Mode of Nutrition.</title>
        <authorList>
            <person name="Burns J.A."/>
            <person name="Paasch A."/>
            <person name="Narechania A."/>
            <person name="Kim E."/>
        </authorList>
    </citation>
    <scope>NUCLEOTIDE SEQUENCE [LARGE SCALE GENOMIC DNA]</scope>
    <source>
        <strain evidence="1 2">PLY_AMNH</strain>
    </source>
</reference>
<protein>
    <submittedName>
        <fullName evidence="1">Uncharacterized protein</fullName>
    </submittedName>
</protein>
<evidence type="ECO:0000313" key="1">
    <source>
        <dbReference type="EMBL" id="KAK3235613.1"/>
    </source>
</evidence>
<gene>
    <name evidence="1" type="ORF">CYMTET_54202</name>
</gene>
<sequence length="122" mass="12158">MNIGAGDCQMDEGPAVAALPVGTLVDVYWPGDDRGWDGNERGEAWPPHLSIRLELLGFGGEGADLGVVLASGGGGAGGAEAMRMAGGGVQEVGLGTATVGAERGADAAWLLSGPLVLVFPKD</sequence>
<dbReference type="AlphaFoldDB" id="A0AAE0ENZ2"/>
<dbReference type="EMBL" id="LGRX02035263">
    <property type="protein sequence ID" value="KAK3235613.1"/>
    <property type="molecule type" value="Genomic_DNA"/>
</dbReference>
<keyword evidence="2" id="KW-1185">Reference proteome</keyword>
<proteinExistence type="predicted"/>
<accession>A0AAE0ENZ2</accession>
<dbReference type="Proteomes" id="UP001190700">
    <property type="component" value="Unassembled WGS sequence"/>
</dbReference>
<organism evidence="1 2">
    <name type="scientific">Cymbomonas tetramitiformis</name>
    <dbReference type="NCBI Taxonomy" id="36881"/>
    <lineage>
        <taxon>Eukaryota</taxon>
        <taxon>Viridiplantae</taxon>
        <taxon>Chlorophyta</taxon>
        <taxon>Pyramimonadophyceae</taxon>
        <taxon>Pyramimonadales</taxon>
        <taxon>Pyramimonadaceae</taxon>
        <taxon>Cymbomonas</taxon>
    </lineage>
</organism>
<name>A0AAE0ENZ2_9CHLO</name>
<evidence type="ECO:0000313" key="2">
    <source>
        <dbReference type="Proteomes" id="UP001190700"/>
    </source>
</evidence>